<evidence type="ECO:0000256" key="1">
    <source>
        <dbReference type="ARBA" id="ARBA00007441"/>
    </source>
</evidence>
<evidence type="ECO:0000313" key="5">
    <source>
        <dbReference type="Proteomes" id="UP001148614"/>
    </source>
</evidence>
<dbReference type="PANTHER" id="PTHR43795:SF39">
    <property type="entry name" value="AMINOTRANSFERASE CLASS I_CLASSII DOMAIN-CONTAINING PROTEIN"/>
    <property type="match status" value="1"/>
</dbReference>
<dbReference type="Gene3D" id="3.90.1150.10">
    <property type="entry name" value="Aspartate Aminotransferase, domain 1"/>
    <property type="match status" value="1"/>
</dbReference>
<dbReference type="Proteomes" id="UP001148614">
    <property type="component" value="Unassembled WGS sequence"/>
</dbReference>
<dbReference type="InterPro" id="IPR015421">
    <property type="entry name" value="PyrdxlP-dep_Trfase_major"/>
</dbReference>
<dbReference type="GO" id="GO:0006520">
    <property type="term" value="P:amino acid metabolic process"/>
    <property type="evidence" value="ECO:0007669"/>
    <property type="project" value="TreeGrafter"/>
</dbReference>
<dbReference type="SUPFAM" id="SSF53383">
    <property type="entry name" value="PLP-dependent transferases"/>
    <property type="match status" value="1"/>
</dbReference>
<dbReference type="PANTHER" id="PTHR43795">
    <property type="entry name" value="BIFUNCTIONAL ASPARTATE AMINOTRANSFERASE AND GLUTAMATE/ASPARTATE-PREPHENATE AMINOTRANSFERASE-RELATED"/>
    <property type="match status" value="1"/>
</dbReference>
<dbReference type="InterPro" id="IPR004839">
    <property type="entry name" value="Aminotransferase_I/II_large"/>
</dbReference>
<dbReference type="InterPro" id="IPR015422">
    <property type="entry name" value="PyrdxlP-dep_Trfase_small"/>
</dbReference>
<reference evidence="4" key="1">
    <citation type="submission" date="2022-07" db="EMBL/GenBank/DDBJ databases">
        <title>Genome Sequence of Xylaria arbuscula.</title>
        <authorList>
            <person name="Buettner E."/>
        </authorList>
    </citation>
    <scope>NUCLEOTIDE SEQUENCE</scope>
    <source>
        <strain evidence="4">VT107</strain>
    </source>
</reference>
<evidence type="ECO:0000313" key="4">
    <source>
        <dbReference type="EMBL" id="KAJ3561047.1"/>
    </source>
</evidence>
<dbReference type="InterPro" id="IPR050478">
    <property type="entry name" value="Ethylene_sulfur-biosynth"/>
</dbReference>
<dbReference type="EMBL" id="JANPWZ010002144">
    <property type="protein sequence ID" value="KAJ3561047.1"/>
    <property type="molecule type" value="Genomic_DNA"/>
</dbReference>
<feature type="domain" description="Aminotransferase class I/classII large" evidence="3">
    <location>
        <begin position="76"/>
        <end position="405"/>
    </location>
</feature>
<dbReference type="AlphaFoldDB" id="A0A9W8TIT6"/>
<comment type="caution">
    <text evidence="4">The sequence shown here is derived from an EMBL/GenBank/DDBJ whole genome shotgun (WGS) entry which is preliminary data.</text>
</comment>
<organism evidence="4 5">
    <name type="scientific">Xylaria arbuscula</name>
    <dbReference type="NCBI Taxonomy" id="114810"/>
    <lineage>
        <taxon>Eukaryota</taxon>
        <taxon>Fungi</taxon>
        <taxon>Dikarya</taxon>
        <taxon>Ascomycota</taxon>
        <taxon>Pezizomycotina</taxon>
        <taxon>Sordariomycetes</taxon>
        <taxon>Xylariomycetidae</taxon>
        <taxon>Xylariales</taxon>
        <taxon>Xylariaceae</taxon>
        <taxon>Xylaria</taxon>
    </lineage>
</organism>
<dbReference type="PROSITE" id="PS00105">
    <property type="entry name" value="AA_TRANSFER_CLASS_1"/>
    <property type="match status" value="1"/>
</dbReference>
<dbReference type="Pfam" id="PF00155">
    <property type="entry name" value="Aminotran_1_2"/>
    <property type="match status" value="1"/>
</dbReference>
<name>A0A9W8TIT6_9PEZI</name>
<accession>A0A9W8TIT6</accession>
<dbReference type="GO" id="GO:0008483">
    <property type="term" value="F:transaminase activity"/>
    <property type="evidence" value="ECO:0007669"/>
    <property type="project" value="TreeGrafter"/>
</dbReference>
<proteinExistence type="inferred from homology"/>
<dbReference type="CDD" id="cd00609">
    <property type="entry name" value="AAT_like"/>
    <property type="match status" value="1"/>
</dbReference>
<protein>
    <recommendedName>
        <fullName evidence="3">Aminotransferase class I/classII large domain-containing protein</fullName>
    </recommendedName>
</protein>
<dbReference type="GO" id="GO:0030170">
    <property type="term" value="F:pyridoxal phosphate binding"/>
    <property type="evidence" value="ECO:0007669"/>
    <property type="project" value="InterPro"/>
</dbReference>
<dbReference type="Gene3D" id="3.40.640.10">
    <property type="entry name" value="Type I PLP-dependent aspartate aminotransferase-like (Major domain)"/>
    <property type="match status" value="1"/>
</dbReference>
<keyword evidence="5" id="KW-1185">Reference proteome</keyword>
<comment type="similarity">
    <text evidence="1">Belongs to the class-I pyridoxal-phosphate-dependent aminotransferase family.</text>
</comment>
<dbReference type="InterPro" id="IPR015424">
    <property type="entry name" value="PyrdxlP-dep_Trfase"/>
</dbReference>
<dbReference type="PRINTS" id="PR00753">
    <property type="entry name" value="ACCSYNTHASE"/>
</dbReference>
<dbReference type="VEuPathDB" id="FungiDB:F4678DRAFT_431410"/>
<dbReference type="InterPro" id="IPR004838">
    <property type="entry name" value="NHTrfase_class1_PyrdxlP-BS"/>
</dbReference>
<evidence type="ECO:0000259" key="3">
    <source>
        <dbReference type="Pfam" id="PF00155"/>
    </source>
</evidence>
<sequence>MLSARGSKWAETSYVHGAQEFYDPVKNPHGVVEFIPNDTGTGEIYQWDREFLQKTSLLDHGITFDESLCGYGEYFTGTQRLRQAMASHLNEYFAPVKQVDAEEITFAAGVTILNETCALVTCNPDADEAIMVGGPIYGSFSRDLCMRTGVTMEVVAVGDTDQFTPACVAAYEAGYEAAKARGRTVKALLICNPHNPLGHCYPRETLVGLMQLCARKGIHLISDEIYALSVFERSDRDSEVFTSVLSIDTAGLIDPNLVHVLYGMSKDFAAPGTRLGCVISRNREFTDAVRAVCRFGSPSQFSMHIAASLLQDKGLLAEALLSEAGIDFHAGGNAGMFLWINLSSHLPLAEANGEGWAAEKLLAKRLLDAGVKLSNGETYNAPEPGRFRLVYALDEHILREGIRRISDALQGSSV</sequence>
<keyword evidence="2" id="KW-0663">Pyridoxal phosphate</keyword>
<evidence type="ECO:0000256" key="2">
    <source>
        <dbReference type="ARBA" id="ARBA00022898"/>
    </source>
</evidence>
<gene>
    <name evidence="4" type="ORF">NPX13_g9095</name>
</gene>